<evidence type="ECO:0000256" key="9">
    <source>
        <dbReference type="ARBA" id="ARBA00023242"/>
    </source>
</evidence>
<dbReference type="GO" id="GO:0003700">
    <property type="term" value="F:DNA-binding transcription factor activity"/>
    <property type="evidence" value="ECO:0007669"/>
    <property type="project" value="InterPro"/>
</dbReference>
<dbReference type="Gene3D" id="3.30.50.10">
    <property type="entry name" value="Erythroid Transcription Factor GATA-1, subunit A"/>
    <property type="match status" value="1"/>
</dbReference>
<keyword evidence="8" id="KW-0675">Receptor</keyword>
<dbReference type="InterPro" id="IPR035500">
    <property type="entry name" value="NHR-like_dom_sf"/>
</dbReference>
<dbReference type="GO" id="GO:0005634">
    <property type="term" value="C:nucleus"/>
    <property type="evidence" value="ECO:0007669"/>
    <property type="project" value="UniProtKB-SubCell"/>
</dbReference>
<name>A0A915JGY5_ROMCU</name>
<dbReference type="InterPro" id="IPR000536">
    <property type="entry name" value="Nucl_hrmn_rcpt_lig-bd"/>
</dbReference>
<dbReference type="PROSITE" id="PS00031">
    <property type="entry name" value="NUCLEAR_REC_DBD_1"/>
    <property type="match status" value="1"/>
</dbReference>
<keyword evidence="5" id="KW-0805">Transcription regulation</keyword>
<keyword evidence="4" id="KW-0862">Zinc</keyword>
<dbReference type="InterPro" id="IPR001628">
    <property type="entry name" value="Znf_hrmn_rcpt"/>
</dbReference>
<dbReference type="PANTHER" id="PTHR48092">
    <property type="entry name" value="KNIRPS-RELATED PROTEIN-RELATED"/>
    <property type="match status" value="1"/>
</dbReference>
<dbReference type="GO" id="GO:0043565">
    <property type="term" value="F:sequence-specific DNA binding"/>
    <property type="evidence" value="ECO:0007669"/>
    <property type="project" value="InterPro"/>
</dbReference>
<keyword evidence="13" id="KW-1185">Reference proteome</keyword>
<evidence type="ECO:0000256" key="3">
    <source>
        <dbReference type="ARBA" id="ARBA00022771"/>
    </source>
</evidence>
<feature type="region of interest" description="Disordered" evidence="10">
    <location>
        <begin position="97"/>
        <end position="145"/>
    </location>
</feature>
<evidence type="ECO:0000313" key="14">
    <source>
        <dbReference type="WBParaSite" id="nRc.2.0.1.t25218-RA"/>
    </source>
</evidence>
<dbReference type="Pfam" id="PF00105">
    <property type="entry name" value="zf-C4"/>
    <property type="match status" value="1"/>
</dbReference>
<proteinExistence type="predicted"/>
<evidence type="ECO:0000259" key="11">
    <source>
        <dbReference type="PROSITE" id="PS51030"/>
    </source>
</evidence>
<evidence type="ECO:0000256" key="1">
    <source>
        <dbReference type="ARBA" id="ARBA00004123"/>
    </source>
</evidence>
<dbReference type="PRINTS" id="PR00398">
    <property type="entry name" value="STRDHORMONER"/>
</dbReference>
<keyword evidence="6" id="KW-0238">DNA-binding</keyword>
<dbReference type="FunFam" id="3.30.50.10:FF:000006">
    <property type="entry name" value="Nuclear receptor subfamily 5 group A member"/>
    <property type="match status" value="1"/>
</dbReference>
<evidence type="ECO:0000256" key="6">
    <source>
        <dbReference type="ARBA" id="ARBA00023125"/>
    </source>
</evidence>
<dbReference type="InterPro" id="IPR013088">
    <property type="entry name" value="Znf_NHR/GATA"/>
</dbReference>
<accession>A0A915JGY5</accession>
<dbReference type="Proteomes" id="UP000887565">
    <property type="component" value="Unplaced"/>
</dbReference>
<feature type="compositionally biased region" description="Polar residues" evidence="10">
    <location>
        <begin position="98"/>
        <end position="145"/>
    </location>
</feature>
<keyword evidence="9" id="KW-0539">Nucleus</keyword>
<feature type="domain" description="Nuclear receptor" evidence="11">
    <location>
        <begin position="261"/>
        <end position="337"/>
    </location>
</feature>
<evidence type="ECO:0000256" key="10">
    <source>
        <dbReference type="SAM" id="MobiDB-lite"/>
    </source>
</evidence>
<keyword evidence="7" id="KW-0804">Transcription</keyword>
<reference evidence="14" key="1">
    <citation type="submission" date="2022-11" db="UniProtKB">
        <authorList>
            <consortium name="WormBaseParasite"/>
        </authorList>
    </citation>
    <scope>IDENTIFICATION</scope>
</reference>
<evidence type="ECO:0000256" key="5">
    <source>
        <dbReference type="ARBA" id="ARBA00023015"/>
    </source>
</evidence>
<evidence type="ECO:0000259" key="12">
    <source>
        <dbReference type="PROSITE" id="PS51843"/>
    </source>
</evidence>
<dbReference type="GO" id="GO:0006357">
    <property type="term" value="P:regulation of transcription by RNA polymerase II"/>
    <property type="evidence" value="ECO:0007669"/>
    <property type="project" value="UniProtKB-ARBA"/>
</dbReference>
<sequence length="707" mass="80554">MYQEIKIDIDHQLTKFDHHHHQLDHHPHLHNPMYPNLITRSPVICSTTNTKNDDLNNLMYHHFPQLRHPSIIQPRPLQQPHYGDGAIGMMVKRRSVSPEFQSTESDQHSPSTGSAESTLMVSSTNNNAKNCTSPPNSRGKTAATASGVTPDQIAWLAHYVENPLDYAGKSQIARNTKNSNGGIGGGGSTCPSSWRAQWWLSNLQRGGQNDQHQMPNGANYYEQNYKSTTSVNGSYDAIRSVKNGLVVPHPCLIDGFGDENPLICAICSDKSSGLHYGIYTCEGCKGFFKRTVQGKRLYTCVTGLGQCPMTKEQRNRCQFCRFQKCLQQGMVLEAVREDRMPGGRNGSDIYNLYKMKYRKSRRLQLLYSRMPHQMDNLENNHHIILQQPLSHPATPSAFRPGNRVPPTPIISALIDQHQNHSSTYDFCQRQNFCQSKIDRPKNSTSSSDDDPQPEEKIIAGGDFHDRLENIGDEIVKKLVEWTKKLPIYNELPLEVFRILLTKQWAELIILSAAFYLCENEEKFDDQDTALSLKIANTKETVILGRKNDKNVNDDDDQRFSFIDVSKNINLLTDRLNFCLNKPVPVSYLEKEVGDLIKKFTEITYSLKKLKLGREAYVCLKVITLLNRSDNKIHPKVSDYQDQFIKILRIHLSQAEMLPKLTDILDWLPELHTVACMLLKSKMLYVPFLLCRKTDQCSNPQCFMKTRG</sequence>
<dbReference type="InterPro" id="IPR001723">
    <property type="entry name" value="Nuclear_hrmn_rcpt"/>
</dbReference>
<evidence type="ECO:0000313" key="13">
    <source>
        <dbReference type="Proteomes" id="UP000887565"/>
    </source>
</evidence>
<dbReference type="InterPro" id="IPR050200">
    <property type="entry name" value="Nuclear_hormone_rcpt_NR3"/>
</dbReference>
<evidence type="ECO:0000256" key="7">
    <source>
        <dbReference type="ARBA" id="ARBA00023163"/>
    </source>
</evidence>
<evidence type="ECO:0000256" key="2">
    <source>
        <dbReference type="ARBA" id="ARBA00022723"/>
    </source>
</evidence>
<keyword evidence="2" id="KW-0479">Metal-binding</keyword>
<dbReference type="SMART" id="SM00430">
    <property type="entry name" value="HOLI"/>
    <property type="match status" value="1"/>
</dbReference>
<protein>
    <submittedName>
        <fullName evidence="14">Uncharacterized protein</fullName>
    </submittedName>
</protein>
<feature type="region of interest" description="Disordered" evidence="10">
    <location>
        <begin position="437"/>
        <end position="457"/>
    </location>
</feature>
<dbReference type="SUPFAM" id="SSF57716">
    <property type="entry name" value="Glucocorticoid receptor-like (DNA-binding domain)"/>
    <property type="match status" value="1"/>
</dbReference>
<dbReference type="GO" id="GO:0008270">
    <property type="term" value="F:zinc ion binding"/>
    <property type="evidence" value="ECO:0007669"/>
    <property type="project" value="UniProtKB-KW"/>
</dbReference>
<dbReference type="Gene3D" id="1.10.565.10">
    <property type="entry name" value="Retinoid X Receptor"/>
    <property type="match status" value="1"/>
</dbReference>
<feature type="domain" description="NR LBD" evidence="12">
    <location>
        <begin position="405"/>
        <end position="703"/>
    </location>
</feature>
<dbReference type="PROSITE" id="PS51030">
    <property type="entry name" value="NUCLEAR_REC_DBD_2"/>
    <property type="match status" value="1"/>
</dbReference>
<dbReference type="AlphaFoldDB" id="A0A915JGY5"/>
<evidence type="ECO:0000256" key="8">
    <source>
        <dbReference type="ARBA" id="ARBA00023170"/>
    </source>
</evidence>
<dbReference type="SUPFAM" id="SSF48508">
    <property type="entry name" value="Nuclear receptor ligand-binding domain"/>
    <property type="match status" value="1"/>
</dbReference>
<evidence type="ECO:0000256" key="4">
    <source>
        <dbReference type="ARBA" id="ARBA00022833"/>
    </source>
</evidence>
<dbReference type="WBParaSite" id="nRc.2.0.1.t25218-RA">
    <property type="protein sequence ID" value="nRc.2.0.1.t25218-RA"/>
    <property type="gene ID" value="nRc.2.0.1.g25218"/>
</dbReference>
<organism evidence="13 14">
    <name type="scientific">Romanomermis culicivorax</name>
    <name type="common">Nematode worm</name>
    <dbReference type="NCBI Taxonomy" id="13658"/>
    <lineage>
        <taxon>Eukaryota</taxon>
        <taxon>Metazoa</taxon>
        <taxon>Ecdysozoa</taxon>
        <taxon>Nematoda</taxon>
        <taxon>Enoplea</taxon>
        <taxon>Dorylaimia</taxon>
        <taxon>Mermithida</taxon>
        <taxon>Mermithoidea</taxon>
        <taxon>Mermithidae</taxon>
        <taxon>Romanomermis</taxon>
    </lineage>
</organism>
<keyword evidence="3" id="KW-0863">Zinc-finger</keyword>
<dbReference type="SMART" id="SM00399">
    <property type="entry name" value="ZnF_C4"/>
    <property type="match status" value="1"/>
</dbReference>
<dbReference type="PRINTS" id="PR00047">
    <property type="entry name" value="STROIDFINGER"/>
</dbReference>
<dbReference type="PROSITE" id="PS51843">
    <property type="entry name" value="NR_LBD"/>
    <property type="match status" value="1"/>
</dbReference>
<comment type="subcellular location">
    <subcellularLocation>
        <location evidence="1">Nucleus</location>
    </subcellularLocation>
</comment>